<evidence type="ECO:0000259" key="4">
    <source>
        <dbReference type="SMART" id="SM00796"/>
    </source>
</evidence>
<dbReference type="InterPro" id="IPR052708">
    <property type="entry name" value="PxpC"/>
</dbReference>
<dbReference type="Proteomes" id="UP001596244">
    <property type="component" value="Unassembled WGS sequence"/>
</dbReference>
<dbReference type="PANTHER" id="PTHR43309">
    <property type="entry name" value="5-OXOPROLINASE SUBUNIT C"/>
    <property type="match status" value="1"/>
</dbReference>
<protein>
    <submittedName>
        <fullName evidence="6">5-oxoprolinase/urea amidolyase family protein</fullName>
    </submittedName>
</protein>
<reference evidence="7" key="1">
    <citation type="journal article" date="2019" name="Int. J. Syst. Evol. Microbiol.">
        <title>The Global Catalogue of Microorganisms (GCM) 10K type strain sequencing project: providing services to taxonomists for standard genome sequencing and annotation.</title>
        <authorList>
            <consortium name="The Broad Institute Genomics Platform"/>
            <consortium name="The Broad Institute Genome Sequencing Center for Infectious Disease"/>
            <person name="Wu L."/>
            <person name="Ma J."/>
        </authorList>
    </citation>
    <scope>NUCLEOTIDE SEQUENCE [LARGE SCALE GENOMIC DNA]</scope>
    <source>
        <strain evidence="7">CCUG 51943</strain>
    </source>
</reference>
<dbReference type="Gene3D" id="2.40.100.10">
    <property type="entry name" value="Cyclophilin-like"/>
    <property type="match status" value="2"/>
</dbReference>
<keyword evidence="2" id="KW-0378">Hydrolase</keyword>
<feature type="domain" description="Carboxyltransferase" evidence="5">
    <location>
        <begin position="247"/>
        <end position="515"/>
    </location>
</feature>
<proteinExistence type="predicted"/>
<evidence type="ECO:0000256" key="2">
    <source>
        <dbReference type="ARBA" id="ARBA00022801"/>
    </source>
</evidence>
<dbReference type="Gene3D" id="3.30.1360.40">
    <property type="match status" value="1"/>
</dbReference>
<dbReference type="SUPFAM" id="SSF50891">
    <property type="entry name" value="Cyclophilin-like"/>
    <property type="match status" value="2"/>
</dbReference>
<dbReference type="InterPro" id="IPR029000">
    <property type="entry name" value="Cyclophilin-like_dom_sf"/>
</dbReference>
<keyword evidence="3" id="KW-0067">ATP-binding</keyword>
<keyword evidence="1" id="KW-0547">Nucleotide-binding</keyword>
<accession>A0ABW1QB49</accession>
<name>A0ABW1QB49_9CORY</name>
<organism evidence="6 7">
    <name type="scientific">Corynebacterium nasicanis</name>
    <dbReference type="NCBI Taxonomy" id="1448267"/>
    <lineage>
        <taxon>Bacteria</taxon>
        <taxon>Bacillati</taxon>
        <taxon>Actinomycetota</taxon>
        <taxon>Actinomycetes</taxon>
        <taxon>Mycobacteriales</taxon>
        <taxon>Corynebacteriaceae</taxon>
        <taxon>Corynebacterium</taxon>
    </lineage>
</organism>
<evidence type="ECO:0000313" key="6">
    <source>
        <dbReference type="EMBL" id="MFC6146393.1"/>
    </source>
</evidence>
<sequence length="515" mass="53064">MIHRVGSRAVLVDLPDLGTVMAWHAALTTAPLQGQVDVIAAARTILVTTNSPRAAARAAQELRTFSPPGVDKQAADEVSIDVVYDGADLHVAAELAGMSPAALIDWHTSQQWRGAFGGFAPGFTYCVPADPARALDIPRRESPRTEVPAGAVGLAGDFSAVYPRQSPGGWQLIGTTVTPMWDSSAQPPALIAPGDSVHYRAVREHVTLSRAESAAADFSAPARPVLQVADPGLLTLVQDLGRPGHGNLGVTESGAADRASARAANAAVGNPSGAAVLENIGGLELTALVDTVVAVTGARSAVTVEDRPVELGNAVLLSSGDTLHVEAPSLGLRSYVAVRGGLVDTPVLGSQATDVLSGLGPRAITGGVVSAGPAPRGAAATRVSNPLRVTEREGTTHAELRCVPGPREDWFLAGMEALTRQVWQVSGQSNRVGLRLEGEPLERGRTGELASEGIVAGSVQIPANGLPVVFLRDHPVTGGYPVVATVLAEDLDIAAQLPPGGTVSFLPVDPESRDT</sequence>
<dbReference type="Pfam" id="PF02626">
    <property type="entry name" value="CT_A_B"/>
    <property type="match status" value="1"/>
</dbReference>
<dbReference type="InterPro" id="IPR003778">
    <property type="entry name" value="CT_A_B"/>
</dbReference>
<dbReference type="PANTHER" id="PTHR43309:SF3">
    <property type="entry name" value="5-OXOPROLINASE SUBUNIT C"/>
    <property type="match status" value="1"/>
</dbReference>
<evidence type="ECO:0000259" key="5">
    <source>
        <dbReference type="SMART" id="SM00797"/>
    </source>
</evidence>
<dbReference type="SMART" id="SM00796">
    <property type="entry name" value="AHS1"/>
    <property type="match status" value="1"/>
</dbReference>
<dbReference type="SMART" id="SM00797">
    <property type="entry name" value="AHS2"/>
    <property type="match status" value="1"/>
</dbReference>
<gene>
    <name evidence="6" type="ORF">ACFPUZ_06185</name>
</gene>
<keyword evidence="7" id="KW-1185">Reference proteome</keyword>
<evidence type="ECO:0000313" key="7">
    <source>
        <dbReference type="Proteomes" id="UP001596244"/>
    </source>
</evidence>
<evidence type="ECO:0000256" key="3">
    <source>
        <dbReference type="ARBA" id="ARBA00022840"/>
    </source>
</evidence>
<feature type="domain" description="Carboxyltransferase" evidence="4">
    <location>
        <begin position="2"/>
        <end position="191"/>
    </location>
</feature>
<dbReference type="EMBL" id="JBHSQE010000003">
    <property type="protein sequence ID" value="MFC6146393.1"/>
    <property type="molecule type" value="Genomic_DNA"/>
</dbReference>
<dbReference type="NCBIfam" id="TIGR00724">
    <property type="entry name" value="urea_amlyse_rel"/>
    <property type="match status" value="1"/>
</dbReference>
<dbReference type="Pfam" id="PF02682">
    <property type="entry name" value="CT_C_D"/>
    <property type="match status" value="1"/>
</dbReference>
<comment type="caution">
    <text evidence="6">The sequence shown here is derived from an EMBL/GenBank/DDBJ whole genome shotgun (WGS) entry which is preliminary data.</text>
</comment>
<dbReference type="RefSeq" id="WP_377000899.1">
    <property type="nucleotide sequence ID" value="NZ_JBHSQE010000003.1"/>
</dbReference>
<evidence type="ECO:0000256" key="1">
    <source>
        <dbReference type="ARBA" id="ARBA00022741"/>
    </source>
</evidence>
<dbReference type="InterPro" id="IPR003833">
    <property type="entry name" value="CT_C_D"/>
</dbReference>